<reference evidence="1 2" key="1">
    <citation type="submission" date="2006-04" db="EMBL/GenBank/DDBJ databases">
        <authorList>
            <person name="Nierman W.C."/>
        </authorList>
    </citation>
    <scope>NUCLEOTIDE SEQUENCE [LARGE SCALE GENOMIC DNA]</scope>
    <source>
        <strain evidence="1 2">DW4/3-1</strain>
    </source>
</reference>
<organism evidence="1 2">
    <name type="scientific">Stigmatella aurantiaca (strain DW4/3-1)</name>
    <dbReference type="NCBI Taxonomy" id="378806"/>
    <lineage>
        <taxon>Bacteria</taxon>
        <taxon>Pseudomonadati</taxon>
        <taxon>Myxococcota</taxon>
        <taxon>Myxococcia</taxon>
        <taxon>Myxococcales</taxon>
        <taxon>Cystobacterineae</taxon>
        <taxon>Archangiaceae</taxon>
        <taxon>Stigmatella</taxon>
    </lineage>
</organism>
<evidence type="ECO:0000313" key="2">
    <source>
        <dbReference type="Proteomes" id="UP000032702"/>
    </source>
</evidence>
<name>Q08N65_STIAD</name>
<proteinExistence type="predicted"/>
<protein>
    <submittedName>
        <fullName evidence="1">Uncharacterized protein</fullName>
    </submittedName>
</protein>
<evidence type="ECO:0000313" key="1">
    <source>
        <dbReference type="EMBL" id="EAU61929.1"/>
    </source>
</evidence>
<accession>Q08N65</accession>
<comment type="caution">
    <text evidence="1">The sequence shown here is derived from an EMBL/GenBank/DDBJ whole genome shotgun (WGS) entry which is preliminary data.</text>
</comment>
<sequence length="210" mass="23958">MTLGNGMTKCRRRFFLQALSRSLLQGFPMSMRSTLLASSLVWACCAALLSGCSDDEETPGNPPPSELEGEWKFGTISFTNFYGDQGQYVGNAGTVAVYFDFDKNGKFKQQIYIGQRNYGCLTQVWTEMEGTATFTSTTFTTHPSKGRYKTSDNCTSANNIDRSMTDKEREDRNVLYTWKFGKFEENPEDTKTYLMISQDQGEYWNYFLRP</sequence>
<dbReference type="AlphaFoldDB" id="Q08N65"/>
<gene>
    <name evidence="1" type="ORF">STIAU_4381</name>
</gene>
<dbReference type="Proteomes" id="UP000032702">
    <property type="component" value="Unassembled WGS sequence"/>
</dbReference>
<dbReference type="EMBL" id="AAMD01000301">
    <property type="protein sequence ID" value="EAU61929.1"/>
    <property type="molecule type" value="Genomic_DNA"/>
</dbReference>